<dbReference type="InterPro" id="IPR048792">
    <property type="entry name" value="CarD_C"/>
</dbReference>
<evidence type="ECO:0000313" key="2">
    <source>
        <dbReference type="EMBL" id="MSU09438.1"/>
    </source>
</evidence>
<dbReference type="GO" id="GO:0009303">
    <property type="term" value="P:rRNA transcription"/>
    <property type="evidence" value="ECO:0007669"/>
    <property type="project" value="TreeGrafter"/>
</dbReference>
<dbReference type="Gene3D" id="1.20.58.1290">
    <property type="entry name" value="CarD-like, C-terminal domain"/>
    <property type="match status" value="1"/>
</dbReference>
<evidence type="ECO:0000313" key="3">
    <source>
        <dbReference type="Proteomes" id="UP000433181"/>
    </source>
</evidence>
<dbReference type="PANTHER" id="PTHR38447">
    <property type="entry name" value="TRANSCRIPTION FACTOR YDEB-RELATED"/>
    <property type="match status" value="1"/>
</dbReference>
<dbReference type="InterPro" id="IPR036101">
    <property type="entry name" value="CarD-like/TRCF_RID_sf"/>
</dbReference>
<dbReference type="SUPFAM" id="SSF141259">
    <property type="entry name" value="CarD-like"/>
    <property type="match status" value="1"/>
</dbReference>
<evidence type="ECO:0000259" key="1">
    <source>
        <dbReference type="SMART" id="SM01058"/>
    </source>
</evidence>
<dbReference type="EMBL" id="VUNR01000023">
    <property type="protein sequence ID" value="MSU09438.1"/>
    <property type="molecule type" value="Genomic_DNA"/>
</dbReference>
<dbReference type="SMART" id="SM01058">
    <property type="entry name" value="CarD_TRCF"/>
    <property type="match status" value="1"/>
</dbReference>
<dbReference type="Pfam" id="PF02559">
    <property type="entry name" value="CarD_TRCF_RID"/>
    <property type="match status" value="1"/>
</dbReference>
<name>A0A6I2UD16_9FIRM</name>
<reference evidence="2 3" key="1">
    <citation type="submission" date="2019-08" db="EMBL/GenBank/DDBJ databases">
        <title>In-depth cultivation of the pig gut microbiome towards novel bacterial diversity and tailored functional studies.</title>
        <authorList>
            <person name="Wylensek D."/>
            <person name="Hitch T.C.A."/>
            <person name="Clavel T."/>
        </authorList>
    </citation>
    <scope>NUCLEOTIDE SEQUENCE [LARGE SCALE GENOMIC DNA]</scope>
    <source>
        <strain evidence="2 3">WCA-693-APC-5D-A</strain>
    </source>
</reference>
<dbReference type="InterPro" id="IPR042215">
    <property type="entry name" value="CarD-like_C"/>
</dbReference>
<feature type="domain" description="CarD-like/TRCF RNAP-interacting" evidence="1">
    <location>
        <begin position="1"/>
        <end position="111"/>
    </location>
</feature>
<organism evidence="2 3">
    <name type="scientific">Anaerovibrio slackiae</name>
    <dbReference type="NCBI Taxonomy" id="2652309"/>
    <lineage>
        <taxon>Bacteria</taxon>
        <taxon>Bacillati</taxon>
        <taxon>Bacillota</taxon>
        <taxon>Negativicutes</taxon>
        <taxon>Selenomonadales</taxon>
        <taxon>Selenomonadaceae</taxon>
        <taxon>Anaerovibrio</taxon>
    </lineage>
</organism>
<dbReference type="Gene3D" id="2.40.10.170">
    <property type="match status" value="1"/>
</dbReference>
<proteinExistence type="predicted"/>
<keyword evidence="3" id="KW-1185">Reference proteome</keyword>
<dbReference type="AlphaFoldDB" id="A0A6I2UD16"/>
<dbReference type="InterPro" id="IPR052531">
    <property type="entry name" value="CarD-like_regulator"/>
</dbReference>
<comment type="caution">
    <text evidence="2">The sequence shown here is derived from an EMBL/GenBank/DDBJ whole genome shotgun (WGS) entry which is preliminary data.</text>
</comment>
<dbReference type="PANTHER" id="PTHR38447:SF1">
    <property type="entry name" value="RNA POLYMERASE-BINDING TRANSCRIPTION FACTOR CARD"/>
    <property type="match status" value="1"/>
</dbReference>
<sequence length="162" mass="18317">MLQVGDQVVYPMHGAGEIAGIEECEIMGQVKQYFILQLPVGDIRIMIPTDNADGIGLRQISPPEMLDRVAEVLLDEPERPLGSWNKRFHSNLNRLKTGDILEVAAVIRNLILQDRRKRISGGEKRLLELARQIFVSELSFALKLPTEQAEGWMMEKLDSNHS</sequence>
<dbReference type="Pfam" id="PF21095">
    <property type="entry name" value="CarD_C"/>
    <property type="match status" value="1"/>
</dbReference>
<protein>
    <submittedName>
        <fullName evidence="2">CarD family transcriptional regulator</fullName>
    </submittedName>
</protein>
<dbReference type="Proteomes" id="UP000433181">
    <property type="component" value="Unassembled WGS sequence"/>
</dbReference>
<dbReference type="InterPro" id="IPR003711">
    <property type="entry name" value="CarD-like/TRCF_RID"/>
</dbReference>
<gene>
    <name evidence="2" type="ORF">FYJ84_10615</name>
</gene>
<accession>A0A6I2UD16</accession>